<evidence type="ECO:0000313" key="3">
    <source>
        <dbReference type="Proteomes" id="UP001595878"/>
    </source>
</evidence>
<proteinExistence type="predicted"/>
<comment type="caution">
    <text evidence="2">The sequence shown here is derived from an EMBL/GenBank/DDBJ whole genome shotgun (WGS) entry which is preliminary data.</text>
</comment>
<keyword evidence="1" id="KW-1133">Transmembrane helix</keyword>
<keyword evidence="1" id="KW-0812">Transmembrane</keyword>
<feature type="transmembrane region" description="Helical" evidence="1">
    <location>
        <begin position="92"/>
        <end position="113"/>
    </location>
</feature>
<dbReference type="EMBL" id="JBHSHB010000024">
    <property type="protein sequence ID" value="MFC4691219.1"/>
    <property type="molecule type" value="Genomic_DNA"/>
</dbReference>
<organism evidence="2 3">
    <name type="scientific">Dokdonia genika</name>
    <dbReference type="NCBI Taxonomy" id="308113"/>
    <lineage>
        <taxon>Bacteria</taxon>
        <taxon>Pseudomonadati</taxon>
        <taxon>Bacteroidota</taxon>
        <taxon>Flavobacteriia</taxon>
        <taxon>Flavobacteriales</taxon>
        <taxon>Flavobacteriaceae</taxon>
        <taxon>Dokdonia</taxon>
    </lineage>
</organism>
<name>A0ABV9LBE2_9FLAO</name>
<dbReference type="RefSeq" id="WP_380034806.1">
    <property type="nucleotide sequence ID" value="NZ_JBHSHB010000024.1"/>
</dbReference>
<reference evidence="3" key="1">
    <citation type="journal article" date="2019" name="Int. J. Syst. Evol. Microbiol.">
        <title>The Global Catalogue of Microorganisms (GCM) 10K type strain sequencing project: providing services to taxonomists for standard genome sequencing and annotation.</title>
        <authorList>
            <consortium name="The Broad Institute Genomics Platform"/>
            <consortium name="The Broad Institute Genome Sequencing Center for Infectious Disease"/>
            <person name="Wu L."/>
            <person name="Ma J."/>
        </authorList>
    </citation>
    <scope>NUCLEOTIDE SEQUENCE [LARGE SCALE GENOMIC DNA]</scope>
    <source>
        <strain evidence="3">CGMCC 4.7427</strain>
    </source>
</reference>
<protein>
    <submittedName>
        <fullName evidence="2">Uncharacterized protein</fullName>
    </submittedName>
</protein>
<feature type="transmembrane region" description="Helical" evidence="1">
    <location>
        <begin position="29"/>
        <end position="49"/>
    </location>
</feature>
<dbReference type="Proteomes" id="UP001595878">
    <property type="component" value="Unassembled WGS sequence"/>
</dbReference>
<evidence type="ECO:0000313" key="2">
    <source>
        <dbReference type="EMBL" id="MFC4691219.1"/>
    </source>
</evidence>
<evidence type="ECO:0000256" key="1">
    <source>
        <dbReference type="SAM" id="Phobius"/>
    </source>
</evidence>
<gene>
    <name evidence="2" type="ORF">ACFO5T_12335</name>
</gene>
<keyword evidence="3" id="KW-1185">Reference proteome</keyword>
<sequence length="152" mass="17331">MSIKKIIACERRSLEKVSKFQLPHHFKKVGWVLFIVSFISLFASSIIITDESLKSTIVVIVKYTMLIGLLMVSLAKEPIEDEFIKSMRMKSYMIAFTLGVIQTLIMPFITLGAETIVDGVSTLKPVYDFFVLWVLLFCQILVFHVFKSTAND</sequence>
<keyword evidence="1" id="KW-0472">Membrane</keyword>
<feature type="transmembrane region" description="Helical" evidence="1">
    <location>
        <begin position="55"/>
        <end position="72"/>
    </location>
</feature>
<accession>A0ABV9LBE2</accession>
<feature type="transmembrane region" description="Helical" evidence="1">
    <location>
        <begin position="125"/>
        <end position="146"/>
    </location>
</feature>